<evidence type="ECO:0008006" key="4">
    <source>
        <dbReference type="Google" id="ProtNLM"/>
    </source>
</evidence>
<reference evidence="2" key="1">
    <citation type="submission" date="2022-11" db="EMBL/GenBank/DDBJ databases">
        <authorList>
            <person name="Petersen C."/>
        </authorList>
    </citation>
    <scope>NUCLEOTIDE SEQUENCE</scope>
    <source>
        <strain evidence="2">IBT 22155</strain>
    </source>
</reference>
<comment type="caution">
    <text evidence="2">The sequence shown here is derived from an EMBL/GenBank/DDBJ whole genome shotgun (WGS) entry which is preliminary data.</text>
</comment>
<sequence length="371" mass="41250">MNTPTHIIDPDGEVIIILRNADCPFAQPAETPTSGDSDQGLDGEAQSPVELSKAQLQSLEEKTLKKGKLDANLTAPESTSPNEEPAAEEDLAASPDLDCLRIQVSAKHLMFASPVFKRMLTGGWKESILYAQKGSVEVTAESWDVEALLILLRAIHGQYHLVPRELTLEMLAKVAVITDYYGCKETLCLLTDVWIKNLKENIPATVNRDLILWLWISWFFQLPSQFKSSTSIAMSGSNGWIDSLGLPISDKVIDSMNERREKAISNVIARLYETRDAFLHGTIGCSFECRSIMYGALSIQMQSNNLLSPKPETPFLDLNCNCLVRTVKAFKSPEWWDDDDDEHACYDSSLPSLFSELEDSLGGLQLNEFTA</sequence>
<proteinExistence type="predicted"/>
<protein>
    <recommendedName>
        <fullName evidence="4">BTB domain-containing protein</fullName>
    </recommendedName>
</protein>
<organism evidence="2 3">
    <name type="scientific">Penicillium bovifimosum</name>
    <dbReference type="NCBI Taxonomy" id="126998"/>
    <lineage>
        <taxon>Eukaryota</taxon>
        <taxon>Fungi</taxon>
        <taxon>Dikarya</taxon>
        <taxon>Ascomycota</taxon>
        <taxon>Pezizomycotina</taxon>
        <taxon>Eurotiomycetes</taxon>
        <taxon>Eurotiomycetidae</taxon>
        <taxon>Eurotiales</taxon>
        <taxon>Aspergillaceae</taxon>
        <taxon>Penicillium</taxon>
    </lineage>
</organism>
<keyword evidence="3" id="KW-1185">Reference proteome</keyword>
<dbReference type="EMBL" id="JAPQKL010000004">
    <property type="protein sequence ID" value="KAJ5135222.1"/>
    <property type="molecule type" value="Genomic_DNA"/>
</dbReference>
<dbReference type="RefSeq" id="XP_056522194.1">
    <property type="nucleotide sequence ID" value="XM_056665244.1"/>
</dbReference>
<dbReference type="GeneID" id="81404414"/>
<gene>
    <name evidence="2" type="ORF">N7515_004500</name>
</gene>
<name>A0A9W9H077_9EURO</name>
<feature type="compositionally biased region" description="Basic and acidic residues" evidence="1">
    <location>
        <begin position="59"/>
        <end position="69"/>
    </location>
</feature>
<feature type="region of interest" description="Disordered" evidence="1">
    <location>
        <begin position="25"/>
        <end position="90"/>
    </location>
</feature>
<dbReference type="AlphaFoldDB" id="A0A9W9H077"/>
<accession>A0A9W9H077</accession>
<dbReference type="Proteomes" id="UP001149079">
    <property type="component" value="Unassembled WGS sequence"/>
</dbReference>
<dbReference type="Gene3D" id="3.30.710.10">
    <property type="entry name" value="Potassium Channel Kv1.1, Chain A"/>
    <property type="match status" value="1"/>
</dbReference>
<evidence type="ECO:0000256" key="1">
    <source>
        <dbReference type="SAM" id="MobiDB-lite"/>
    </source>
</evidence>
<evidence type="ECO:0000313" key="2">
    <source>
        <dbReference type="EMBL" id="KAJ5135222.1"/>
    </source>
</evidence>
<dbReference type="InterPro" id="IPR011333">
    <property type="entry name" value="SKP1/BTB/POZ_sf"/>
</dbReference>
<evidence type="ECO:0000313" key="3">
    <source>
        <dbReference type="Proteomes" id="UP001149079"/>
    </source>
</evidence>
<reference evidence="2" key="2">
    <citation type="journal article" date="2023" name="IMA Fungus">
        <title>Comparative genomic study of the Penicillium genus elucidates a diverse pangenome and 15 lateral gene transfer events.</title>
        <authorList>
            <person name="Petersen C."/>
            <person name="Sorensen T."/>
            <person name="Nielsen M.R."/>
            <person name="Sondergaard T.E."/>
            <person name="Sorensen J.L."/>
            <person name="Fitzpatrick D.A."/>
            <person name="Frisvad J.C."/>
            <person name="Nielsen K.L."/>
        </authorList>
    </citation>
    <scope>NUCLEOTIDE SEQUENCE</scope>
    <source>
        <strain evidence="2">IBT 22155</strain>
    </source>
</reference>
<dbReference type="OrthoDB" id="5326346at2759"/>